<dbReference type="InterPro" id="IPR007554">
    <property type="entry name" value="Glycerophosphate_synth"/>
</dbReference>
<dbReference type="GO" id="GO:0019350">
    <property type="term" value="P:teichoic acid biosynthetic process"/>
    <property type="evidence" value="ECO:0007669"/>
    <property type="project" value="UniProtKB-KW"/>
</dbReference>
<gene>
    <name evidence="7" type="ORF">A7L45_09965</name>
</gene>
<dbReference type="InterPro" id="IPR051612">
    <property type="entry name" value="Teichoic_Acid_Biosynth"/>
</dbReference>
<dbReference type="PANTHER" id="PTHR37316">
    <property type="entry name" value="TEICHOIC ACID GLYCEROL-PHOSPHATE PRIMASE"/>
    <property type="match status" value="1"/>
</dbReference>
<name>A0A1J0GHJ6_9CLOT</name>
<organism evidence="7 8">
    <name type="scientific">Clostridium estertheticum subsp. estertheticum</name>
    <dbReference type="NCBI Taxonomy" id="1552"/>
    <lineage>
        <taxon>Bacteria</taxon>
        <taxon>Bacillati</taxon>
        <taxon>Bacillota</taxon>
        <taxon>Clostridia</taxon>
        <taxon>Eubacteriales</taxon>
        <taxon>Clostridiaceae</taxon>
        <taxon>Clostridium</taxon>
    </lineage>
</organism>
<comment type="similarity">
    <text evidence="2">Belongs to the CDP-glycerol glycerophosphotransferase family.</text>
</comment>
<evidence type="ECO:0000313" key="7">
    <source>
        <dbReference type="EMBL" id="APC40366.1"/>
    </source>
</evidence>
<dbReference type="KEGG" id="ceu:A7L45_09965"/>
<comment type="subcellular location">
    <subcellularLocation>
        <location evidence="1">Cell membrane</location>
        <topology evidence="1">Peripheral membrane protein</topology>
    </subcellularLocation>
</comment>
<dbReference type="InterPro" id="IPR043149">
    <property type="entry name" value="TagF_N"/>
</dbReference>
<evidence type="ECO:0000256" key="4">
    <source>
        <dbReference type="ARBA" id="ARBA00022679"/>
    </source>
</evidence>
<dbReference type="InterPro" id="IPR043148">
    <property type="entry name" value="TagF_C"/>
</dbReference>
<evidence type="ECO:0000256" key="6">
    <source>
        <dbReference type="ARBA" id="ARBA00023136"/>
    </source>
</evidence>
<dbReference type="OrthoDB" id="9807097at2"/>
<evidence type="ECO:0008006" key="9">
    <source>
        <dbReference type="Google" id="ProtNLM"/>
    </source>
</evidence>
<dbReference type="Gene3D" id="3.40.50.12580">
    <property type="match status" value="1"/>
</dbReference>
<keyword evidence="4" id="KW-0808">Transferase</keyword>
<dbReference type="RefSeq" id="WP_071612656.1">
    <property type="nucleotide sequence ID" value="NZ_CP015756.1"/>
</dbReference>
<keyword evidence="3" id="KW-1003">Cell membrane</keyword>
<dbReference type="AlphaFoldDB" id="A0A1J0GHJ6"/>
<proteinExistence type="inferred from homology"/>
<keyword evidence="8" id="KW-1185">Reference proteome</keyword>
<keyword evidence="5" id="KW-0777">Teichoic acid biosynthesis</keyword>
<dbReference type="PANTHER" id="PTHR37316:SF3">
    <property type="entry name" value="TEICHOIC ACID GLYCEROL-PHOSPHATE TRANSFERASE"/>
    <property type="match status" value="1"/>
</dbReference>
<accession>A0A1J0GHJ6</accession>
<evidence type="ECO:0000256" key="3">
    <source>
        <dbReference type="ARBA" id="ARBA00022475"/>
    </source>
</evidence>
<evidence type="ECO:0000256" key="5">
    <source>
        <dbReference type="ARBA" id="ARBA00022944"/>
    </source>
</evidence>
<dbReference type="Pfam" id="PF04464">
    <property type="entry name" value="Glyphos_transf"/>
    <property type="match status" value="1"/>
</dbReference>
<sequence>MINICILKICSLLNKMLKKKRNKICLVSFPDFSDNCMGVFNYIIKENLTQYEIVWLVNDLFIPDKISELQLSFKVKVVKKNSLLGLFNYMTSKYIFYTHTPFNGIENLKKQIVINLWHGMPLKNIGYLDNKDEKNIPHFTYTIATSYEFQNVISKVFGVSKSKVLITGLPRNDEINKFKNILAKLKINGEIYNKKILWMPTFRKSVMAEVRNDGKHKNRKLPLLSNEELEEFNKYLRDNNDLLVIKLHPMDYLKKEDFSKLSNIKIVTNCDFKNIGEQLYSLFQEFDAFITDYSSVYFDFMLLNKPIGFVMDDLKEYSSSRGFVFEDIYDWIPGPIIKDVSELKTYIKNVNNDIDDFKDIREKVNDKTNSYSNFNNTKRLFNELGL</sequence>
<dbReference type="EMBL" id="CP015756">
    <property type="protein sequence ID" value="APC40366.1"/>
    <property type="molecule type" value="Genomic_DNA"/>
</dbReference>
<evidence type="ECO:0000313" key="8">
    <source>
        <dbReference type="Proteomes" id="UP000182569"/>
    </source>
</evidence>
<dbReference type="GO" id="GO:0047355">
    <property type="term" value="F:CDP-glycerol glycerophosphotransferase activity"/>
    <property type="evidence" value="ECO:0007669"/>
    <property type="project" value="InterPro"/>
</dbReference>
<dbReference type="STRING" id="1552.A7L45_09965"/>
<evidence type="ECO:0000256" key="1">
    <source>
        <dbReference type="ARBA" id="ARBA00004202"/>
    </source>
</evidence>
<dbReference type="SUPFAM" id="SSF53756">
    <property type="entry name" value="UDP-Glycosyltransferase/glycogen phosphorylase"/>
    <property type="match status" value="1"/>
</dbReference>
<dbReference type="GO" id="GO:0005886">
    <property type="term" value="C:plasma membrane"/>
    <property type="evidence" value="ECO:0007669"/>
    <property type="project" value="UniProtKB-SubCell"/>
</dbReference>
<protein>
    <recommendedName>
        <fullName evidence="9">CDP-glycerol--glycerophosphate glycerophosphotransferase</fullName>
    </recommendedName>
</protein>
<reference evidence="8" key="1">
    <citation type="journal article" date="2016" name="Front. Microbiol.">
        <title>Complete Genome Sequence of Clostridium estertheticum DSM 8809, a Microbe Identified in Spoiled Vacuum Packed Beef.</title>
        <authorList>
            <person name="Yu Z."/>
            <person name="Gunn L."/>
            <person name="Brennan E."/>
            <person name="Reid R."/>
            <person name="Wall P.G."/>
            <person name="Gaora O.P."/>
            <person name="Hurley D."/>
            <person name="Bolton D."/>
            <person name="Fanning S."/>
        </authorList>
    </citation>
    <scope>NUCLEOTIDE SEQUENCE [LARGE SCALE GENOMIC DNA]</scope>
    <source>
        <strain evidence="8">DSM 8809</strain>
    </source>
</reference>
<dbReference type="Proteomes" id="UP000182569">
    <property type="component" value="Chromosome"/>
</dbReference>
<keyword evidence="6" id="KW-0472">Membrane</keyword>
<dbReference type="Gene3D" id="3.40.50.11820">
    <property type="match status" value="1"/>
</dbReference>
<evidence type="ECO:0000256" key="2">
    <source>
        <dbReference type="ARBA" id="ARBA00010488"/>
    </source>
</evidence>